<accession>A0A941HRB3</accession>
<dbReference type="PROSITE" id="PS51257">
    <property type="entry name" value="PROKAR_LIPOPROTEIN"/>
    <property type="match status" value="1"/>
</dbReference>
<keyword evidence="1" id="KW-0175">Coiled coil</keyword>
<evidence type="ECO:0000313" key="3">
    <source>
        <dbReference type="Proteomes" id="UP000675379"/>
    </source>
</evidence>
<proteinExistence type="predicted"/>
<dbReference type="AlphaFoldDB" id="A0A941HRB3"/>
<reference evidence="2" key="1">
    <citation type="submission" date="2021-04" db="EMBL/GenBank/DDBJ databases">
        <title>Proteiniclasticum sedimins sp. nov., an obligate anaerobic bacterium isolated from anaerobic sludge.</title>
        <authorList>
            <person name="Liu J."/>
        </authorList>
    </citation>
    <scope>NUCLEOTIDE SEQUENCE</scope>
    <source>
        <strain evidence="2">BAD-10</strain>
    </source>
</reference>
<dbReference type="RefSeq" id="WP_211802240.1">
    <property type="nucleotide sequence ID" value="NZ_JAGSCS010000015.1"/>
</dbReference>
<feature type="coiled-coil region" evidence="1">
    <location>
        <begin position="21"/>
        <end position="69"/>
    </location>
</feature>
<evidence type="ECO:0000313" key="2">
    <source>
        <dbReference type="EMBL" id="MBR0576820.1"/>
    </source>
</evidence>
<dbReference type="EMBL" id="JAGSCS010000015">
    <property type="protein sequence ID" value="MBR0576820.1"/>
    <property type="molecule type" value="Genomic_DNA"/>
</dbReference>
<protein>
    <submittedName>
        <fullName evidence="2">Uncharacterized protein</fullName>
    </submittedName>
</protein>
<gene>
    <name evidence="2" type="ORF">KCG48_10805</name>
</gene>
<comment type="caution">
    <text evidence="2">The sequence shown here is derived from an EMBL/GenBank/DDBJ whole genome shotgun (WGS) entry which is preliminary data.</text>
</comment>
<sequence>MKRTWTLGMAVLIGIMLLTGCSGSAKEMEKLQADNSALQEQVDVLTGQLTALEDKLATVTSERDVYEQQLIRLGFVPGEDPDTPVPGEDEETLPVFGSNEEGVTSQISTVVVKTDEPLLTKMNLLGAELSAKFFGGLPMEATKINTVEGKEILIVNLKETDTGKTWTYDYFQGSTGGLETIMALSETFLQREYGGRWVDGVQFLLNGEPIEFEHVEALSEIFYR</sequence>
<organism evidence="2 3">
    <name type="scientific">Proteiniclasticum sediminis</name>
    <dbReference type="NCBI Taxonomy" id="2804028"/>
    <lineage>
        <taxon>Bacteria</taxon>
        <taxon>Bacillati</taxon>
        <taxon>Bacillota</taxon>
        <taxon>Clostridia</taxon>
        <taxon>Eubacteriales</taxon>
        <taxon>Clostridiaceae</taxon>
        <taxon>Proteiniclasticum</taxon>
    </lineage>
</organism>
<keyword evidence="3" id="KW-1185">Reference proteome</keyword>
<dbReference type="Proteomes" id="UP000675379">
    <property type="component" value="Unassembled WGS sequence"/>
</dbReference>
<name>A0A941HRB3_9CLOT</name>
<evidence type="ECO:0000256" key="1">
    <source>
        <dbReference type="SAM" id="Coils"/>
    </source>
</evidence>